<name>Q4L2Y7_STAHJ</name>
<dbReference type="HOGENOM" id="CLU_3367483_0_0_9"/>
<proteinExistence type="predicted"/>
<dbReference type="KEGG" id="sha:pSHaeA03"/>
<organism evidence="1 2">
    <name type="scientific">Staphylococcus haemolyticus (strain JCSC1435)</name>
    <dbReference type="NCBI Taxonomy" id="279808"/>
    <lineage>
        <taxon>Bacteria</taxon>
        <taxon>Bacillati</taxon>
        <taxon>Bacillota</taxon>
        <taxon>Bacilli</taxon>
        <taxon>Bacillales</taxon>
        <taxon>Staphylococcaceae</taxon>
        <taxon>Staphylococcus</taxon>
    </lineage>
</organism>
<evidence type="ECO:0000313" key="2">
    <source>
        <dbReference type="Proteomes" id="UP000000543"/>
    </source>
</evidence>
<dbReference type="EMBL" id="AP006717">
    <property type="protein sequence ID" value="BAE05990.1"/>
    <property type="molecule type" value="Genomic_DNA"/>
</dbReference>
<sequence>MGINIYKIPLNALKSTLKLQIRVFKVLTTLVIKSV</sequence>
<dbReference type="AlphaFoldDB" id="Q4L2Y7"/>
<dbReference type="Proteomes" id="UP000000543">
    <property type="component" value="Plasmid pSHaeA"/>
</dbReference>
<protein>
    <submittedName>
        <fullName evidence="1">Uncharacterized protein</fullName>
    </submittedName>
</protein>
<keyword evidence="1" id="KW-0614">Plasmid</keyword>
<evidence type="ECO:0000313" key="1">
    <source>
        <dbReference type="EMBL" id="BAE05990.1"/>
    </source>
</evidence>
<accession>Q4L2Y7</accession>
<reference evidence="1 2" key="1">
    <citation type="journal article" date="2005" name="J. Bacteriol.">
        <title>Whole-genome sequencing of Staphylococcus haemolyticus uncovers the extreme plasticity of its genome and the evolution of human-colonizing staphylococcal species.</title>
        <authorList>
            <person name="Takeuchi F."/>
            <person name="Watanabe S."/>
            <person name="Baba T."/>
            <person name="Yuzawa H."/>
            <person name="Ito T."/>
            <person name="Morimoto Y."/>
            <person name="Kuroda M."/>
            <person name="Cui L."/>
            <person name="Takahashi M."/>
            <person name="Ankai A."/>
            <person name="Baba S."/>
            <person name="Fukui S."/>
            <person name="Lee J.C."/>
            <person name="Hiramatsu K."/>
        </authorList>
    </citation>
    <scope>NUCLEOTIDE SEQUENCE [LARGE SCALE GENOMIC DNA]</scope>
    <source>
        <strain evidence="1 2">JCSC1435</strain>
        <plasmid evidence="1">pSHaeA</plasmid>
    </source>
</reference>
<gene>
    <name evidence="1" type="ordered locus">pSHaeA03</name>
</gene>
<geneLocation type="plasmid" evidence="1 2">
    <name>pSHaeA</name>
</geneLocation>